<evidence type="ECO:0000313" key="3">
    <source>
        <dbReference type="Proteomes" id="UP000178107"/>
    </source>
</evidence>
<accession>A0A1G2SZB2</accession>
<keyword evidence="1" id="KW-0472">Membrane</keyword>
<dbReference type="AlphaFoldDB" id="A0A1G2SZB2"/>
<feature type="transmembrane region" description="Helical" evidence="1">
    <location>
        <begin position="5"/>
        <end position="24"/>
    </location>
</feature>
<keyword evidence="1" id="KW-1133">Transmembrane helix</keyword>
<name>A0A1G2SZB2_9BACT</name>
<reference evidence="2 3" key="1">
    <citation type="journal article" date="2016" name="Nat. Commun.">
        <title>Thousands of microbial genomes shed light on interconnected biogeochemical processes in an aquifer system.</title>
        <authorList>
            <person name="Anantharaman K."/>
            <person name="Brown C.T."/>
            <person name="Hug L.A."/>
            <person name="Sharon I."/>
            <person name="Castelle C.J."/>
            <person name="Probst A.J."/>
            <person name="Thomas B.C."/>
            <person name="Singh A."/>
            <person name="Wilkins M.J."/>
            <person name="Karaoz U."/>
            <person name="Brodie E.L."/>
            <person name="Williams K.H."/>
            <person name="Hubbard S.S."/>
            <person name="Banfield J.F."/>
        </authorList>
    </citation>
    <scope>NUCLEOTIDE SEQUENCE [LARGE SCALE GENOMIC DNA]</scope>
</reference>
<proteinExistence type="predicted"/>
<organism evidence="2 3">
    <name type="scientific">Candidatus Zambryskibacteria bacterium RIFCSPHIGHO2_01_FULL_46_25</name>
    <dbReference type="NCBI Taxonomy" id="1802738"/>
    <lineage>
        <taxon>Bacteria</taxon>
        <taxon>Candidatus Zambryskiibacteriota</taxon>
    </lineage>
</organism>
<protein>
    <submittedName>
        <fullName evidence="2">Uncharacterized protein</fullName>
    </submittedName>
</protein>
<dbReference type="Proteomes" id="UP000178107">
    <property type="component" value="Unassembled WGS sequence"/>
</dbReference>
<comment type="caution">
    <text evidence="2">The sequence shown here is derived from an EMBL/GenBank/DDBJ whole genome shotgun (WGS) entry which is preliminary data.</text>
</comment>
<evidence type="ECO:0000256" key="1">
    <source>
        <dbReference type="SAM" id="Phobius"/>
    </source>
</evidence>
<keyword evidence="1" id="KW-0812">Transmembrane</keyword>
<sequence length="207" mass="23127">MSKYIAIVIALVVVGSAFFINISAPKPDGNVGGMGLMLPSLSFSLSNIRMPSLVAKPLPPEGVQAWKTFEQYRTFAQEGNLDGVKSLSHQVSETCANPATFAECQVLMNNVVVFTENFREEDFKNVFFDERQIVMFTDPTETAEGDSLAQVILFFTRRESGEPKVLGMRFCFKMKSDEEKNCFSGDPATRDLDGNGWWDSVESLFYK</sequence>
<dbReference type="EMBL" id="MHVH01000005">
    <property type="protein sequence ID" value="OHA90353.1"/>
    <property type="molecule type" value="Genomic_DNA"/>
</dbReference>
<evidence type="ECO:0000313" key="2">
    <source>
        <dbReference type="EMBL" id="OHA90353.1"/>
    </source>
</evidence>
<gene>
    <name evidence="2" type="ORF">A2838_02005</name>
</gene>